<keyword evidence="3" id="KW-1185">Reference proteome</keyword>
<reference evidence="1" key="1">
    <citation type="submission" date="2023-06" db="EMBL/GenBank/DDBJ databases">
        <authorList>
            <person name="Kurt Z."/>
        </authorList>
    </citation>
    <scope>NUCLEOTIDE SEQUENCE</scope>
</reference>
<dbReference type="Proteomes" id="UP001642409">
    <property type="component" value="Unassembled WGS sequence"/>
</dbReference>
<dbReference type="AlphaFoldDB" id="A0AA86NXF5"/>
<accession>A0AA86NXF5</accession>
<evidence type="ECO:0000313" key="3">
    <source>
        <dbReference type="Proteomes" id="UP001642409"/>
    </source>
</evidence>
<name>A0AA86NXF5_9EUKA</name>
<protein>
    <submittedName>
        <fullName evidence="2">Hypothetical_protein</fullName>
    </submittedName>
</protein>
<dbReference type="EMBL" id="CATOUU010000380">
    <property type="protein sequence ID" value="CAI9927138.1"/>
    <property type="molecule type" value="Genomic_DNA"/>
</dbReference>
<reference evidence="2 3" key="2">
    <citation type="submission" date="2024-07" db="EMBL/GenBank/DDBJ databases">
        <authorList>
            <person name="Akdeniz Z."/>
        </authorList>
    </citation>
    <scope>NUCLEOTIDE SEQUENCE [LARGE SCALE GENOMIC DNA]</scope>
</reference>
<proteinExistence type="predicted"/>
<evidence type="ECO:0000313" key="2">
    <source>
        <dbReference type="EMBL" id="CAL5972016.1"/>
    </source>
</evidence>
<organism evidence="1">
    <name type="scientific">Hexamita inflata</name>
    <dbReference type="NCBI Taxonomy" id="28002"/>
    <lineage>
        <taxon>Eukaryota</taxon>
        <taxon>Metamonada</taxon>
        <taxon>Diplomonadida</taxon>
        <taxon>Hexamitidae</taxon>
        <taxon>Hexamitinae</taxon>
        <taxon>Hexamita</taxon>
    </lineage>
</organism>
<comment type="caution">
    <text evidence="1">The sequence shown here is derived from an EMBL/GenBank/DDBJ whole genome shotgun (WGS) entry which is preliminary data.</text>
</comment>
<dbReference type="EMBL" id="CAXDID020000003">
    <property type="protein sequence ID" value="CAL5972016.1"/>
    <property type="molecule type" value="Genomic_DNA"/>
</dbReference>
<evidence type="ECO:0000313" key="1">
    <source>
        <dbReference type="EMBL" id="CAI9927138.1"/>
    </source>
</evidence>
<gene>
    <name evidence="1" type="ORF">HINF_LOCUS14783</name>
    <name evidence="2" type="ORF">HINF_LOCUS1694</name>
</gene>
<sequence length="107" mass="12134">MECIVQFTKLFHKTKTVTTSCVRINDLIMVTLPDDRICIDIKECQLQVNIATTKIISKKTHITLIITNEQFNLYSLKNENKLSSLLSNSSVTQTAESSIYANGHEEK</sequence>